<sequence>MTKEEIEEIKNLRKEEFSGAAFKVTVLTVPELCAKYFETNTPKVYVLGYKGKEGQLGYIENCKFIPYEGDDIVIKKIALDIFEVLLLNSCTGHFIRK</sequence>
<evidence type="ECO:0000313" key="2">
    <source>
        <dbReference type="Proteomes" id="UP001157960"/>
    </source>
</evidence>
<dbReference type="Proteomes" id="UP001157960">
    <property type="component" value="Unassembled WGS sequence"/>
</dbReference>
<comment type="caution">
    <text evidence="1">The sequence shown here is derived from an EMBL/GenBank/DDBJ whole genome shotgun (WGS) entry which is preliminary data.</text>
</comment>
<evidence type="ECO:0008006" key="3">
    <source>
        <dbReference type="Google" id="ProtNLM"/>
    </source>
</evidence>
<organism evidence="1 2">
    <name type="scientific">Chryseobacterium profundimaris</name>
    <dbReference type="NCBI Taxonomy" id="1387275"/>
    <lineage>
        <taxon>Bacteria</taxon>
        <taxon>Pseudomonadati</taxon>
        <taxon>Bacteroidota</taxon>
        <taxon>Flavobacteriia</taxon>
        <taxon>Flavobacteriales</taxon>
        <taxon>Weeksellaceae</taxon>
        <taxon>Chryseobacterium group</taxon>
        <taxon>Chryseobacterium</taxon>
    </lineage>
</organism>
<dbReference type="EMBL" id="FXTZ01000016">
    <property type="protein sequence ID" value="SMP33515.1"/>
    <property type="molecule type" value="Genomic_DNA"/>
</dbReference>
<gene>
    <name evidence="1" type="ORF">SAMN06264346_11631</name>
</gene>
<dbReference type="RefSeq" id="WP_283423564.1">
    <property type="nucleotide sequence ID" value="NZ_FXTZ01000016.1"/>
</dbReference>
<proteinExistence type="predicted"/>
<evidence type="ECO:0000313" key="1">
    <source>
        <dbReference type="EMBL" id="SMP33515.1"/>
    </source>
</evidence>
<accession>A0ABY1PIH2</accession>
<reference evidence="1 2" key="1">
    <citation type="submission" date="2017-05" db="EMBL/GenBank/DDBJ databases">
        <authorList>
            <person name="Varghese N."/>
            <person name="Submissions S."/>
        </authorList>
    </citation>
    <scope>NUCLEOTIDE SEQUENCE [LARGE SCALE GENOMIC DNA]</scope>
    <source>
        <strain evidence="1 2">DSM 28214</strain>
    </source>
</reference>
<keyword evidence="2" id="KW-1185">Reference proteome</keyword>
<name>A0ABY1PIH2_9FLAO</name>
<protein>
    <recommendedName>
        <fullName evidence="3">Peptide methionine sulfoxide reductase</fullName>
    </recommendedName>
</protein>